<evidence type="ECO:0000256" key="2">
    <source>
        <dbReference type="PROSITE-ProRule" id="PRU00235"/>
    </source>
</evidence>
<dbReference type="SMR" id="A0A067H4Y2"/>
<dbReference type="InterPro" id="IPR009091">
    <property type="entry name" value="RCC1/BLIP-II"/>
</dbReference>
<dbReference type="Proteomes" id="UP000027120">
    <property type="component" value="Unassembled WGS sequence"/>
</dbReference>
<dbReference type="PROSITE" id="PS50012">
    <property type="entry name" value="RCC1_3"/>
    <property type="match status" value="7"/>
</dbReference>
<dbReference type="PRINTS" id="PR00633">
    <property type="entry name" value="RCCNDNSATION"/>
</dbReference>
<dbReference type="AlphaFoldDB" id="A0A067H4Y2"/>
<dbReference type="Pfam" id="PF25390">
    <property type="entry name" value="WD40_RLD"/>
    <property type="match status" value="1"/>
</dbReference>
<feature type="domain" description="RCC1-like" evidence="3">
    <location>
        <begin position="35"/>
        <end position="353"/>
    </location>
</feature>
<dbReference type="PANTHER" id="PTHR22870:SF466">
    <property type="entry name" value="ANKYRIN REPEAT-CONTAINING PROTEIN"/>
    <property type="match status" value="1"/>
</dbReference>
<feature type="repeat" description="RCC1" evidence="2">
    <location>
        <begin position="381"/>
        <end position="436"/>
    </location>
</feature>
<dbReference type="GO" id="GO:0005737">
    <property type="term" value="C:cytoplasm"/>
    <property type="evidence" value="ECO:0000318"/>
    <property type="project" value="GO_Central"/>
</dbReference>
<dbReference type="EMBL" id="KK784875">
    <property type="protein sequence ID" value="KDO82722.1"/>
    <property type="molecule type" value="Genomic_DNA"/>
</dbReference>
<proteinExistence type="predicted"/>
<dbReference type="Gene3D" id="2.130.10.30">
    <property type="entry name" value="Regulator of chromosome condensation 1/beta-lactamase-inhibitor protein II"/>
    <property type="match status" value="3"/>
</dbReference>
<feature type="repeat" description="RCC1" evidence="2">
    <location>
        <begin position="91"/>
        <end position="144"/>
    </location>
</feature>
<evidence type="ECO:0000313" key="5">
    <source>
        <dbReference type="Proteomes" id="UP000027120"/>
    </source>
</evidence>
<feature type="repeat" description="RCC1" evidence="2">
    <location>
        <begin position="298"/>
        <end position="354"/>
    </location>
</feature>
<dbReference type="InterPro" id="IPR000408">
    <property type="entry name" value="Reg_chr_condens"/>
</dbReference>
<feature type="repeat" description="RCC1" evidence="2">
    <location>
        <begin position="200"/>
        <end position="253"/>
    </location>
</feature>
<dbReference type="PROSITE" id="PS00626">
    <property type="entry name" value="RCC1_2"/>
    <property type="match status" value="1"/>
</dbReference>
<dbReference type="STRING" id="2711.A0A067H4Y2"/>
<dbReference type="InterPro" id="IPR051210">
    <property type="entry name" value="Ub_ligase/GEF_domain"/>
</dbReference>
<organism evidence="4 5">
    <name type="scientific">Citrus sinensis</name>
    <name type="common">Sweet orange</name>
    <name type="synonym">Citrus aurantium var. sinensis</name>
    <dbReference type="NCBI Taxonomy" id="2711"/>
    <lineage>
        <taxon>Eukaryota</taxon>
        <taxon>Viridiplantae</taxon>
        <taxon>Streptophyta</taxon>
        <taxon>Embryophyta</taxon>
        <taxon>Tracheophyta</taxon>
        <taxon>Spermatophyta</taxon>
        <taxon>Magnoliopsida</taxon>
        <taxon>eudicotyledons</taxon>
        <taxon>Gunneridae</taxon>
        <taxon>Pentapetalae</taxon>
        <taxon>rosids</taxon>
        <taxon>malvids</taxon>
        <taxon>Sapindales</taxon>
        <taxon>Rutaceae</taxon>
        <taxon>Aurantioideae</taxon>
        <taxon>Citrus</taxon>
    </lineage>
</organism>
<feature type="repeat" description="RCC1" evidence="2">
    <location>
        <begin position="145"/>
        <end position="196"/>
    </location>
</feature>
<keyword evidence="5" id="KW-1185">Reference proteome</keyword>
<gene>
    <name evidence="4" type="ORF">CISIN_1g013470mg</name>
</gene>
<keyword evidence="1" id="KW-0677">Repeat</keyword>
<dbReference type="Pfam" id="PF00415">
    <property type="entry name" value="RCC1"/>
    <property type="match status" value="1"/>
</dbReference>
<accession>A0A067H4Y2</accession>
<feature type="repeat" description="RCC1" evidence="2">
    <location>
        <begin position="254"/>
        <end position="297"/>
    </location>
</feature>
<feature type="repeat" description="RCC1" evidence="2">
    <location>
        <begin position="34"/>
        <end position="85"/>
    </location>
</feature>
<dbReference type="PANTHER" id="PTHR22870">
    <property type="entry name" value="REGULATOR OF CHROMOSOME CONDENSATION"/>
    <property type="match status" value="1"/>
</dbReference>
<evidence type="ECO:0000256" key="1">
    <source>
        <dbReference type="ARBA" id="ARBA00022737"/>
    </source>
</evidence>
<reference evidence="4 5" key="1">
    <citation type="submission" date="2014-04" db="EMBL/GenBank/DDBJ databases">
        <authorList>
            <consortium name="International Citrus Genome Consortium"/>
            <person name="Gmitter F."/>
            <person name="Chen C."/>
            <person name="Farmerie W."/>
            <person name="Harkins T."/>
            <person name="Desany B."/>
            <person name="Mohiuddin M."/>
            <person name="Kodira C."/>
            <person name="Borodovsky M."/>
            <person name="Lomsadze A."/>
            <person name="Burns P."/>
            <person name="Jenkins J."/>
            <person name="Prochnik S."/>
            <person name="Shu S."/>
            <person name="Chapman J."/>
            <person name="Pitluck S."/>
            <person name="Schmutz J."/>
            <person name="Rokhsar D."/>
        </authorList>
    </citation>
    <scope>NUCLEOTIDE SEQUENCE</scope>
</reference>
<evidence type="ECO:0000313" key="4">
    <source>
        <dbReference type="EMBL" id="KDO82722.1"/>
    </source>
</evidence>
<dbReference type="InterPro" id="IPR058923">
    <property type="entry name" value="RCC1-like_dom"/>
</dbReference>
<protein>
    <recommendedName>
        <fullName evidence="3">RCC1-like domain-containing protein</fullName>
    </recommendedName>
</protein>
<name>A0A067H4Y2_CITSI</name>
<dbReference type="SUPFAM" id="SSF50985">
    <property type="entry name" value="RCC1/BLIP-II"/>
    <property type="match status" value="1"/>
</dbReference>
<sequence>MVAPLMEETEKGKSALINNAKPKIEEEEEEQQVVKVWSWGAGTDGQLGTGRLHDELSPQLLNLSSLSSVSMLACGGAHVLALTSPSSVIGGKVFSWGRGSSGQLGHGEMVDALYPKPVTFFDGHRYTITHISAGWNHSGFVSDSGCLFTCGDGTFGQLGHGDYRSHSSPVKVSSFVNKNVHQIACGMRHSLVLLKDCLGNQVYGFGSGKRGQLGVSKDRIRSVSLPQVTIGLHDIEIVGISANGDRSAALSAEGHLYTWGRGFNSTSDVNCPQSLPSSLSFSQAALGWNHVLVLTGDGEVLMLGGSHHGMLSDPERVSSTRPLSVALEKVSNLDGVKVIQIAAGAEHSAVVTGKFHWVRLFIISYTPFFPPFFINVIAENRAIMTWGWGEHGQLGLGNTCDQIHPKVVNLGDEFQNRDTQLEVFCGSGFTYAISRHCLPSQT</sequence>
<evidence type="ECO:0000259" key="3">
    <source>
        <dbReference type="Pfam" id="PF25390"/>
    </source>
</evidence>